<dbReference type="Gene3D" id="2.70.150.10">
    <property type="entry name" value="Calcium-transporting ATPase, cytoplasmic transduction domain A"/>
    <property type="match status" value="1"/>
</dbReference>
<dbReference type="SUPFAM" id="SSF81660">
    <property type="entry name" value="Metal cation-transporting ATPase, ATP-binding domain N"/>
    <property type="match status" value="1"/>
</dbReference>
<dbReference type="PROSITE" id="PS00154">
    <property type="entry name" value="ATPASE_E1_E2"/>
    <property type="match status" value="1"/>
</dbReference>
<feature type="transmembrane region" description="Helical" evidence="9">
    <location>
        <begin position="515"/>
        <end position="536"/>
    </location>
</feature>
<dbReference type="SFLD" id="SFLDG00002">
    <property type="entry name" value="C1.7:_P-type_atpase_like"/>
    <property type="match status" value="1"/>
</dbReference>
<gene>
    <name evidence="11" type="ORF">IAR55_002915</name>
</gene>
<feature type="transmembrane region" description="Helical" evidence="9">
    <location>
        <begin position="1255"/>
        <end position="1275"/>
    </location>
</feature>
<feature type="transmembrane region" description="Helical" evidence="9">
    <location>
        <begin position="1224"/>
        <end position="1243"/>
    </location>
</feature>
<evidence type="ECO:0000256" key="2">
    <source>
        <dbReference type="ARBA" id="ARBA00006024"/>
    </source>
</evidence>
<organism evidence="11 12">
    <name type="scientific">Kwoniella newhampshirensis</name>
    <dbReference type="NCBI Taxonomy" id="1651941"/>
    <lineage>
        <taxon>Eukaryota</taxon>
        <taxon>Fungi</taxon>
        <taxon>Dikarya</taxon>
        <taxon>Basidiomycota</taxon>
        <taxon>Agaricomycotina</taxon>
        <taxon>Tremellomycetes</taxon>
        <taxon>Tremellales</taxon>
        <taxon>Cryptococcaceae</taxon>
        <taxon>Kwoniella</taxon>
    </lineage>
</organism>
<evidence type="ECO:0000313" key="12">
    <source>
        <dbReference type="Proteomes" id="UP001388673"/>
    </source>
</evidence>
<feature type="compositionally biased region" description="Low complexity" evidence="8">
    <location>
        <begin position="671"/>
        <end position="681"/>
    </location>
</feature>
<reference evidence="11 12" key="1">
    <citation type="journal article" date="2024" name="bioRxiv">
        <title>Comparative genomics of Cryptococcus and Kwoniella reveals pathogenesis evolution and contrasting karyotype dynamics via intercentromeric recombination or chromosome fusion.</title>
        <authorList>
            <person name="Coelho M.A."/>
            <person name="David-Palma M."/>
            <person name="Shea T."/>
            <person name="Bowers K."/>
            <person name="McGinley-Smith S."/>
            <person name="Mohammad A.W."/>
            <person name="Gnirke A."/>
            <person name="Yurkov A.M."/>
            <person name="Nowrousian M."/>
            <person name="Sun S."/>
            <person name="Cuomo C.A."/>
            <person name="Heitman J."/>
        </authorList>
    </citation>
    <scope>NUCLEOTIDE SEQUENCE [LARGE SCALE GENOMIC DNA]</scope>
    <source>
        <strain evidence="11 12">CBS 13917</strain>
    </source>
</reference>
<dbReference type="PANTHER" id="PTHR43520">
    <property type="entry name" value="ATP7, ISOFORM B"/>
    <property type="match status" value="1"/>
</dbReference>
<dbReference type="SFLD" id="SFLDF00027">
    <property type="entry name" value="p-type_atpase"/>
    <property type="match status" value="1"/>
</dbReference>
<dbReference type="InterPro" id="IPR018303">
    <property type="entry name" value="ATPase_P-typ_P_site"/>
</dbReference>
<feature type="transmembrane region" description="Helical" evidence="9">
    <location>
        <begin position="469"/>
        <end position="495"/>
    </location>
</feature>
<dbReference type="InterPro" id="IPR023298">
    <property type="entry name" value="ATPase_P-typ_TM_dom_sf"/>
</dbReference>
<feature type="transmembrane region" description="Helical" evidence="9">
    <location>
        <begin position="812"/>
        <end position="832"/>
    </location>
</feature>
<feature type="domain" description="HMA" evidence="10">
    <location>
        <begin position="11"/>
        <end position="76"/>
    </location>
</feature>
<dbReference type="Pfam" id="PF00702">
    <property type="entry name" value="Hydrolase"/>
    <property type="match status" value="1"/>
</dbReference>
<dbReference type="SUPFAM" id="SSF55008">
    <property type="entry name" value="HMA, heavy metal-associated domain"/>
    <property type="match status" value="4"/>
</dbReference>
<keyword evidence="3 9" id="KW-0812">Transmembrane</keyword>
<dbReference type="Proteomes" id="UP001388673">
    <property type="component" value="Unassembled WGS sequence"/>
</dbReference>
<dbReference type="KEGG" id="kne:92180173"/>
<dbReference type="PROSITE" id="PS01229">
    <property type="entry name" value="COF_2"/>
    <property type="match status" value="1"/>
</dbReference>
<dbReference type="PROSITE" id="PS50846">
    <property type="entry name" value="HMA_2"/>
    <property type="match status" value="3"/>
</dbReference>
<feature type="transmembrane region" description="Helical" evidence="9">
    <location>
        <begin position="852"/>
        <end position="873"/>
    </location>
</feature>
<keyword evidence="12" id="KW-1185">Reference proteome</keyword>
<dbReference type="SUPFAM" id="SSF81665">
    <property type="entry name" value="Calcium ATPase, transmembrane domain M"/>
    <property type="match status" value="1"/>
</dbReference>
<dbReference type="SUPFAM" id="SSF56784">
    <property type="entry name" value="HAD-like"/>
    <property type="match status" value="1"/>
</dbReference>
<dbReference type="Gene3D" id="3.30.70.100">
    <property type="match status" value="4"/>
</dbReference>
<feature type="transmembrane region" description="Helical" evidence="9">
    <location>
        <begin position="572"/>
        <end position="599"/>
    </location>
</feature>
<evidence type="ECO:0000256" key="1">
    <source>
        <dbReference type="ARBA" id="ARBA00004370"/>
    </source>
</evidence>
<dbReference type="InterPro" id="IPR008250">
    <property type="entry name" value="ATPase_P-typ_transduc_dom_A_sf"/>
</dbReference>
<dbReference type="GO" id="GO:0016020">
    <property type="term" value="C:membrane"/>
    <property type="evidence" value="ECO:0007669"/>
    <property type="project" value="UniProtKB-SubCell"/>
</dbReference>
<evidence type="ECO:0000259" key="10">
    <source>
        <dbReference type="PROSITE" id="PS50846"/>
    </source>
</evidence>
<dbReference type="InterPro" id="IPR059000">
    <property type="entry name" value="ATPase_P-type_domA"/>
</dbReference>
<proteinExistence type="inferred from homology"/>
<evidence type="ECO:0000256" key="7">
    <source>
        <dbReference type="ARBA" id="ARBA00023136"/>
    </source>
</evidence>
<dbReference type="SFLD" id="SFLDS00003">
    <property type="entry name" value="Haloacid_Dehalogenase"/>
    <property type="match status" value="1"/>
</dbReference>
<evidence type="ECO:0000256" key="8">
    <source>
        <dbReference type="SAM" id="MobiDB-lite"/>
    </source>
</evidence>
<feature type="domain" description="HMA" evidence="10">
    <location>
        <begin position="288"/>
        <end position="353"/>
    </location>
</feature>
<evidence type="ECO:0000256" key="3">
    <source>
        <dbReference type="ARBA" id="ARBA00022692"/>
    </source>
</evidence>
<dbReference type="GO" id="GO:0005524">
    <property type="term" value="F:ATP binding"/>
    <property type="evidence" value="ECO:0007669"/>
    <property type="project" value="InterPro"/>
</dbReference>
<feature type="compositionally biased region" description="Polar residues" evidence="8">
    <location>
        <begin position="357"/>
        <end position="371"/>
    </location>
</feature>
<keyword evidence="4" id="KW-0479">Metal-binding</keyword>
<protein>
    <recommendedName>
        <fullName evidence="10">HMA domain-containing protein</fullName>
    </recommendedName>
</protein>
<feature type="region of interest" description="Disordered" evidence="8">
    <location>
        <begin position="357"/>
        <end position="377"/>
    </location>
</feature>
<dbReference type="CDD" id="cd00371">
    <property type="entry name" value="HMA"/>
    <property type="match status" value="3"/>
</dbReference>
<dbReference type="Pfam" id="PF00122">
    <property type="entry name" value="E1-E2_ATPase"/>
    <property type="match status" value="1"/>
</dbReference>
<dbReference type="NCBIfam" id="TIGR01494">
    <property type="entry name" value="ATPase_P-type"/>
    <property type="match status" value="2"/>
</dbReference>
<dbReference type="Gene3D" id="3.40.1110.10">
    <property type="entry name" value="Calcium-transporting ATPase, cytoplasmic domain N"/>
    <property type="match status" value="1"/>
</dbReference>
<comment type="caution">
    <text evidence="11">The sequence shown here is derived from an EMBL/GenBank/DDBJ whole genome shotgun (WGS) entry which is preliminary data.</text>
</comment>
<accession>A0AAW0YPB6</accession>
<keyword evidence="6 9" id="KW-1133">Transmembrane helix</keyword>
<dbReference type="EMBL" id="JBCAWK010000005">
    <property type="protein sequence ID" value="KAK8858686.1"/>
    <property type="molecule type" value="Genomic_DNA"/>
</dbReference>
<dbReference type="PROSITE" id="PS01047">
    <property type="entry name" value="HMA_1"/>
    <property type="match status" value="1"/>
</dbReference>
<keyword evidence="5" id="KW-1278">Translocase</keyword>
<dbReference type="InterPro" id="IPR036163">
    <property type="entry name" value="HMA_dom_sf"/>
</dbReference>
<evidence type="ECO:0000256" key="9">
    <source>
        <dbReference type="SAM" id="Phobius"/>
    </source>
</evidence>
<dbReference type="PANTHER" id="PTHR43520:SF32">
    <property type="entry name" value="COPPER RESISTANCE P-TYPE ATPASE (EUROFUNG)"/>
    <property type="match status" value="1"/>
</dbReference>
<dbReference type="InterPro" id="IPR044492">
    <property type="entry name" value="P_typ_ATPase_HD_dom"/>
</dbReference>
<dbReference type="GO" id="GO:0055070">
    <property type="term" value="P:copper ion homeostasis"/>
    <property type="evidence" value="ECO:0007669"/>
    <property type="project" value="TreeGrafter"/>
</dbReference>
<dbReference type="FunFam" id="3.30.70.100:FF:000001">
    <property type="entry name" value="ATPase copper transporting beta"/>
    <property type="match status" value="2"/>
</dbReference>
<name>A0AAW0YPB6_9TREE</name>
<feature type="region of interest" description="Disordered" evidence="8">
    <location>
        <begin position="657"/>
        <end position="710"/>
    </location>
</feature>
<dbReference type="AlphaFoldDB" id="A0AAW0YPB6"/>
<evidence type="ECO:0000256" key="6">
    <source>
        <dbReference type="ARBA" id="ARBA00022989"/>
    </source>
</evidence>
<evidence type="ECO:0000256" key="5">
    <source>
        <dbReference type="ARBA" id="ARBA00022967"/>
    </source>
</evidence>
<dbReference type="RefSeq" id="XP_066803527.1">
    <property type="nucleotide sequence ID" value="XM_066946026.1"/>
</dbReference>
<evidence type="ECO:0000256" key="4">
    <source>
        <dbReference type="ARBA" id="ARBA00022723"/>
    </source>
</evidence>
<dbReference type="InterPro" id="IPR023299">
    <property type="entry name" value="ATPase_P-typ_cyto_dom_N"/>
</dbReference>
<dbReference type="InterPro" id="IPR006121">
    <property type="entry name" value="HMA_dom"/>
</dbReference>
<dbReference type="GO" id="GO:0005507">
    <property type="term" value="F:copper ion binding"/>
    <property type="evidence" value="ECO:0007669"/>
    <property type="project" value="TreeGrafter"/>
</dbReference>
<dbReference type="GO" id="GO:0043682">
    <property type="term" value="F:P-type divalent copper transporter activity"/>
    <property type="evidence" value="ECO:0007669"/>
    <property type="project" value="TreeGrafter"/>
</dbReference>
<dbReference type="SUPFAM" id="SSF81653">
    <property type="entry name" value="Calcium ATPase, transduction domain A"/>
    <property type="match status" value="1"/>
</dbReference>
<evidence type="ECO:0000313" key="11">
    <source>
        <dbReference type="EMBL" id="KAK8858686.1"/>
    </source>
</evidence>
<dbReference type="InterPro" id="IPR036412">
    <property type="entry name" value="HAD-like_sf"/>
</dbReference>
<comment type="similarity">
    <text evidence="2">Belongs to the cation transport ATPase (P-type) (TC 3.A.3) family. Type IB subfamily.</text>
</comment>
<feature type="transmembrane region" description="Helical" evidence="9">
    <location>
        <begin position="611"/>
        <end position="628"/>
    </location>
</feature>
<keyword evidence="7 9" id="KW-0472">Membrane</keyword>
<dbReference type="InterPro" id="IPR017969">
    <property type="entry name" value="Heavy-metal-associated_CS"/>
</dbReference>
<dbReference type="Gene3D" id="3.40.50.1000">
    <property type="entry name" value="HAD superfamily/HAD-like"/>
    <property type="match status" value="1"/>
</dbReference>
<sequence>MELSTLPTSLPTVTLLIENMHCTSCCEAIDYLLLPLPHVRGVSTSLLLRTVTFSIDTSRSSSKIPTTVGKVLKDVIDILTSEGGFVVVAESANGNGLTRPSQRSSSRISGGEIFTPRVKDNGWLSRLGLSIRKGRERKRTDERRQKHLEHCEECKERERRASNTNYDGAEASLVSDAAPPASSAQQSLPAALRVGISPDDRILKTTLSIEGMTCASCTSSITSALKSDSSVIETSINLLGSSGVVRHQASLAPEDLVSMIEDMGFDAQVMSSGPEIHVAETREASKIFKSVFAISGMTCASCTGSITAVLRDAKGVRDVSVDLLGNRGTVTHSPEISTDELQTIIEDAGFDAELTSTEPLDTTSGIGTTAGKNDRPRSRTVQIRVEGLFCDQCVFKINNHLAILPLVQFTPISLHTPTVTVEYIPHQPLTVRTILESVSNLAEEFEAEVVKTQSLNERSQKIQRREVRVLAGHCLVAVIFAIPTFIIAIVGMILVRGSSPFKMSLMRPVWGAANLGTIILWPLATIVQFGVGRLFYQRAFASLWPHLRAMAPAILRPKAARRTPPRPLTWRALFTFGSMDLLVVLSTTVSYFASIAMLILDVRASPGTESVGTYFDSCVFLIMFILIGRTLEAYAKSRTTDAVSLLGTLRPDTALLVGKQDGDDDATRNRSTSTSHSSSSSDPNIRNHKNVQSHDEIEGTVATGSQRSSRTVPVSHLEIGDLILIQPGSLPPTDGTIVAGETTFDESSLTGESKPIHKSPGDEIFTGTINKTSAITVQVDRLAGDTMLEKIIGAVSDASSRKAPLEKLAERLTGFFVPIIVYLSLIVLAVWLPLCLTGTVDTSGRGGGAVFFALEFAIATLVVACPCGIGLAVPCANAVGNGIAAKAGILASGGGEAFLAATKVDRVVFDKTGTLTEGKSVVTDEKWLSASANMETVKRALEEVERGSTHPLAVGLIEHLETSRTGNKQQDSVEVLRSTEVAGRGLKARVKLGESVLDLLVGNVSLMTDNGIELDPDASESVTKWSAEAKSVILVACREVNRFSVDTAVASTLDPVATAPESSTTPDRSETSIKPVGDSYTLCALYSLSDPPRPTSAALIALLRASRKKVSMLSGDNETTARAVGKMIGLEEGEVKGGVGPEGKAEVIRVFQGDEGKREVVMFVGDGLNDSVALAAADVSVAMGHGSQATLASADFILLSSHLPTLLPLLNISRKVINRQKLNLLWALLFNVVCLPFAAGVFYAAGGKGIRLSPVWSAVLMALSSVSVVGSSLAMRWGL</sequence>
<dbReference type="Pfam" id="PF00403">
    <property type="entry name" value="HMA"/>
    <property type="match status" value="2"/>
</dbReference>
<dbReference type="InterPro" id="IPR023214">
    <property type="entry name" value="HAD_sf"/>
</dbReference>
<comment type="subcellular location">
    <subcellularLocation>
        <location evidence="1">Membrane</location>
    </subcellularLocation>
</comment>
<dbReference type="GeneID" id="92180173"/>
<dbReference type="PRINTS" id="PR00119">
    <property type="entry name" value="CATATPASE"/>
</dbReference>
<feature type="domain" description="HMA" evidence="10">
    <location>
        <begin position="203"/>
        <end position="268"/>
    </location>
</feature>
<dbReference type="GO" id="GO:0016887">
    <property type="term" value="F:ATP hydrolysis activity"/>
    <property type="evidence" value="ECO:0007669"/>
    <property type="project" value="InterPro"/>
</dbReference>
<dbReference type="InterPro" id="IPR001757">
    <property type="entry name" value="P_typ_ATPase"/>
</dbReference>